<sequence>MEADVVGLDSPGVAIQVIDHRDYTHHLLFDWDGEFIGHVQDRFAEEVQTDPEPAKILDRVRFRARNVGHHETDAKLLSPIFDWVVLEEAIDVLEHLDLSAIMGHFMDFLEAIRDPPVDNVEFTALYLHLDDANEELIDQSDPVTFYFEDQDLVHTPVSLEREPDVYVTISTLKRPFACDHTFRDLILHQLKCQIRDLYYRQGGQPPEQYQVDGVGIHDTGITPFKCQSI</sequence>
<dbReference type="Proteomes" id="UP000250088">
    <property type="component" value="Chromosome"/>
</dbReference>
<evidence type="ECO:0000313" key="2">
    <source>
        <dbReference type="Proteomes" id="UP000250088"/>
    </source>
</evidence>
<proteinExistence type="predicted"/>
<dbReference type="GeneID" id="32895173"/>
<dbReference type="RefSeq" id="WP_086889071.1">
    <property type="nucleotide sequence ID" value="NZ_CP019893.1"/>
</dbReference>
<reference evidence="2" key="1">
    <citation type="submission" date="2017-02" db="EMBL/GenBank/DDBJ databases">
        <title>Natronthermophilus aegyptiacus gen. nov.,sp. nov., an aerobic, extremely halophilic alkalithermophilic archaeon isolated from the athalassohaline Wadi An Natrun, Egypt.</title>
        <authorList>
            <person name="Zhao B."/>
        </authorList>
    </citation>
    <scope>NUCLEOTIDE SEQUENCE [LARGE SCALE GENOMIC DNA]</scope>
    <source>
        <strain evidence="2">JW/NM-HA 15</strain>
    </source>
</reference>
<accession>A0A2Z2HU12</accession>
<gene>
    <name evidence="1" type="ORF">B1756_13815</name>
</gene>
<dbReference type="AlphaFoldDB" id="A0A2Z2HU12"/>
<organism evidence="1 2">
    <name type="scientific">Natrarchaeobaculum aegyptiacum</name>
    <dbReference type="NCBI Taxonomy" id="745377"/>
    <lineage>
        <taxon>Archaea</taxon>
        <taxon>Methanobacteriati</taxon>
        <taxon>Methanobacteriota</taxon>
        <taxon>Stenosarchaea group</taxon>
        <taxon>Halobacteria</taxon>
        <taxon>Halobacteriales</taxon>
        <taxon>Natrialbaceae</taxon>
        <taxon>Natrarchaeobaculum</taxon>
    </lineage>
</organism>
<protein>
    <submittedName>
        <fullName evidence="1">Uncharacterized protein</fullName>
    </submittedName>
</protein>
<dbReference type="OrthoDB" id="189925at2157"/>
<dbReference type="KEGG" id="naj:B1756_13815"/>
<evidence type="ECO:0000313" key="1">
    <source>
        <dbReference type="EMBL" id="ARS90700.1"/>
    </source>
</evidence>
<dbReference type="EMBL" id="CP019893">
    <property type="protein sequence ID" value="ARS90700.1"/>
    <property type="molecule type" value="Genomic_DNA"/>
</dbReference>
<dbReference type="InterPro" id="IPR058264">
    <property type="entry name" value="DUF7958"/>
</dbReference>
<keyword evidence="2" id="KW-1185">Reference proteome</keyword>
<dbReference type="Pfam" id="PF25858">
    <property type="entry name" value="DUF7958"/>
    <property type="match status" value="1"/>
</dbReference>
<name>A0A2Z2HU12_9EURY</name>